<keyword evidence="1" id="KW-0812">Transmembrane</keyword>
<evidence type="ECO:0000313" key="2">
    <source>
        <dbReference type="EMBL" id="EMG25281.1"/>
    </source>
</evidence>
<protein>
    <submittedName>
        <fullName evidence="2">Uncharacterized protein</fullName>
    </submittedName>
</protein>
<name>A0ABN0IQY4_9STRE</name>
<keyword evidence="3" id="KW-1185">Reference proteome</keyword>
<keyword evidence="1" id="KW-1133">Transmembrane helix</keyword>
<evidence type="ECO:0000313" key="3">
    <source>
        <dbReference type="Proteomes" id="UP000011769"/>
    </source>
</evidence>
<proteinExistence type="predicted"/>
<comment type="caution">
    <text evidence="2">The sequence shown here is derived from an EMBL/GenBank/DDBJ whole genome shotgun (WGS) entry which is preliminary data.</text>
</comment>
<organism evidence="2 3">
    <name type="scientific">Streptococcus parauberis KRS-02083</name>
    <dbReference type="NCBI Taxonomy" id="1207545"/>
    <lineage>
        <taxon>Bacteria</taxon>
        <taxon>Bacillati</taxon>
        <taxon>Bacillota</taxon>
        <taxon>Bacilli</taxon>
        <taxon>Lactobacillales</taxon>
        <taxon>Streptococcaceae</taxon>
        <taxon>Streptococcus</taxon>
    </lineage>
</organism>
<feature type="transmembrane region" description="Helical" evidence="1">
    <location>
        <begin position="9"/>
        <end position="28"/>
    </location>
</feature>
<keyword evidence="1" id="KW-0472">Membrane</keyword>
<sequence>MIMQNKRGVILFFVFLTCAIIGLKIMLYHDKLLESNY</sequence>
<gene>
    <name evidence="2" type="ORF">SPJ1_1385</name>
</gene>
<dbReference type="Proteomes" id="UP000011769">
    <property type="component" value="Unassembled WGS sequence"/>
</dbReference>
<evidence type="ECO:0000256" key="1">
    <source>
        <dbReference type="SAM" id="Phobius"/>
    </source>
</evidence>
<accession>A0ABN0IQY4</accession>
<dbReference type="EMBL" id="ALYM01000004">
    <property type="protein sequence ID" value="EMG25281.1"/>
    <property type="molecule type" value="Genomic_DNA"/>
</dbReference>
<reference evidence="2 3" key="1">
    <citation type="journal article" date="2013" name="PLoS ONE">
        <title>Comparative Genomic Characterization of Three Streptococcus parauberis Strains in Fish Pathogen, as Assessed by Wide-Genome Analyses.</title>
        <authorList>
            <person name="Nho S.W."/>
            <person name="Hikima J."/>
            <person name="Park S.B."/>
            <person name="Jang H.B."/>
            <person name="Cha I.S."/>
            <person name="Yasuike M."/>
            <person name="Nakamura Y."/>
            <person name="Fujiwara A."/>
            <person name="Sano M."/>
            <person name="Kanai K."/>
            <person name="Kondo H."/>
            <person name="Hirono I."/>
            <person name="Takeyama H."/>
            <person name="Aoki T."/>
            <person name="Jung T.S."/>
        </authorList>
    </citation>
    <scope>NUCLEOTIDE SEQUENCE [LARGE SCALE GENOMIC DNA]</scope>
    <source>
        <strain evidence="2 3">KRS-02083</strain>
    </source>
</reference>